<reference evidence="2 3" key="1">
    <citation type="submission" date="2015-01" db="EMBL/GenBank/DDBJ databases">
        <title>The Genome Sequence of Exophiala oligosperma CBS72588.</title>
        <authorList>
            <consortium name="The Broad Institute Genomics Platform"/>
            <person name="Cuomo C."/>
            <person name="de Hoog S."/>
            <person name="Gorbushina A."/>
            <person name="Stielow B."/>
            <person name="Teixiera M."/>
            <person name="Abouelleil A."/>
            <person name="Chapman S.B."/>
            <person name="Priest M."/>
            <person name="Young S.K."/>
            <person name="Wortman J."/>
            <person name="Nusbaum C."/>
            <person name="Birren B."/>
        </authorList>
    </citation>
    <scope>NUCLEOTIDE SEQUENCE [LARGE SCALE GENOMIC DNA]</scope>
    <source>
        <strain evidence="2 3">CBS 72588</strain>
    </source>
</reference>
<protein>
    <submittedName>
        <fullName evidence="2">Uncharacterized protein</fullName>
    </submittedName>
</protein>
<dbReference type="VEuPathDB" id="FungiDB:PV06_08350"/>
<dbReference type="Proteomes" id="UP000053342">
    <property type="component" value="Unassembled WGS sequence"/>
</dbReference>
<dbReference type="STRING" id="215243.A0A0D2DBA0"/>
<dbReference type="RefSeq" id="XP_016259981.1">
    <property type="nucleotide sequence ID" value="XM_016409673.1"/>
</dbReference>
<dbReference type="OrthoDB" id="4841169at2759"/>
<dbReference type="EMBL" id="KN847339">
    <property type="protein sequence ID" value="KIW39765.1"/>
    <property type="molecule type" value="Genomic_DNA"/>
</dbReference>
<dbReference type="GeneID" id="27360424"/>
<evidence type="ECO:0000313" key="3">
    <source>
        <dbReference type="Proteomes" id="UP000053342"/>
    </source>
</evidence>
<organism evidence="2 3">
    <name type="scientific">Exophiala oligosperma</name>
    <dbReference type="NCBI Taxonomy" id="215243"/>
    <lineage>
        <taxon>Eukaryota</taxon>
        <taxon>Fungi</taxon>
        <taxon>Dikarya</taxon>
        <taxon>Ascomycota</taxon>
        <taxon>Pezizomycotina</taxon>
        <taxon>Eurotiomycetes</taxon>
        <taxon>Chaetothyriomycetidae</taxon>
        <taxon>Chaetothyriales</taxon>
        <taxon>Herpotrichiellaceae</taxon>
        <taxon>Exophiala</taxon>
    </lineage>
</organism>
<gene>
    <name evidence="2" type="ORF">PV06_08350</name>
</gene>
<accession>A0A0D2DBA0</accession>
<dbReference type="AlphaFoldDB" id="A0A0D2DBA0"/>
<sequence length="220" mass="25576">MVLEPRLYFVDHLDKIMSKVRKSMAIPSIFRYSTRGITVDELRNEYMATIIPQTLSGKTARYNPDAYRPWRRQPLTSKKVQLRAARIITGTWKPAPADALDVEAHLTPIRLKPKQTLDLTLVRLPAYPQYDVIRRIRQRGEARDFVHQNWDRCPTPPELLEGKALRPHPQQAAHGPRKPTSFHQTAPPRSARDRDRTHPRRGHNETQYRAPVSSRPRPIH</sequence>
<dbReference type="HOGENOM" id="CLU_1256017_0_0_1"/>
<evidence type="ECO:0000313" key="2">
    <source>
        <dbReference type="EMBL" id="KIW39765.1"/>
    </source>
</evidence>
<name>A0A0D2DBA0_9EURO</name>
<keyword evidence="3" id="KW-1185">Reference proteome</keyword>
<feature type="compositionally biased region" description="Basic and acidic residues" evidence="1">
    <location>
        <begin position="190"/>
        <end position="206"/>
    </location>
</feature>
<evidence type="ECO:0000256" key="1">
    <source>
        <dbReference type="SAM" id="MobiDB-lite"/>
    </source>
</evidence>
<proteinExistence type="predicted"/>
<feature type="region of interest" description="Disordered" evidence="1">
    <location>
        <begin position="148"/>
        <end position="220"/>
    </location>
</feature>